<dbReference type="GO" id="GO:0016791">
    <property type="term" value="F:phosphatase activity"/>
    <property type="evidence" value="ECO:0007669"/>
    <property type="project" value="TreeGrafter"/>
</dbReference>
<dbReference type="SMART" id="SM00091">
    <property type="entry name" value="PAS"/>
    <property type="match status" value="1"/>
</dbReference>
<evidence type="ECO:0000313" key="3">
    <source>
        <dbReference type="EMBL" id="PTL60091.1"/>
    </source>
</evidence>
<dbReference type="Proteomes" id="UP000240739">
    <property type="component" value="Unassembled WGS sequence"/>
</dbReference>
<dbReference type="Gene3D" id="3.30.450.20">
    <property type="entry name" value="PAS domain"/>
    <property type="match status" value="1"/>
</dbReference>
<proteinExistence type="predicted"/>
<keyword evidence="4" id="KW-1185">Reference proteome</keyword>
<dbReference type="NCBIfam" id="TIGR00229">
    <property type="entry name" value="sensory_box"/>
    <property type="match status" value="1"/>
</dbReference>
<evidence type="ECO:0000256" key="1">
    <source>
        <dbReference type="ARBA" id="ARBA00022801"/>
    </source>
</evidence>
<dbReference type="EMBL" id="PYYB01000001">
    <property type="protein sequence ID" value="PTL60091.1"/>
    <property type="molecule type" value="Genomic_DNA"/>
</dbReference>
<protein>
    <recommendedName>
        <fullName evidence="2">PAC domain-containing protein</fullName>
    </recommendedName>
</protein>
<dbReference type="SMART" id="SM00331">
    <property type="entry name" value="PP2C_SIG"/>
    <property type="match status" value="1"/>
</dbReference>
<dbReference type="InterPro" id="IPR052016">
    <property type="entry name" value="Bact_Sigma-Reg"/>
</dbReference>
<dbReference type="FunFam" id="3.30.450.20:FF:000099">
    <property type="entry name" value="Sensory box sensor histidine kinase"/>
    <property type="match status" value="1"/>
</dbReference>
<dbReference type="PANTHER" id="PTHR43156:SF2">
    <property type="entry name" value="STAGE II SPORULATION PROTEIN E"/>
    <property type="match status" value="1"/>
</dbReference>
<dbReference type="InterPro" id="IPR000700">
    <property type="entry name" value="PAS-assoc_C"/>
</dbReference>
<dbReference type="InterPro" id="IPR035965">
    <property type="entry name" value="PAS-like_dom_sf"/>
</dbReference>
<dbReference type="InterPro" id="IPR003018">
    <property type="entry name" value="GAF"/>
</dbReference>
<dbReference type="Gene3D" id="3.60.40.10">
    <property type="entry name" value="PPM-type phosphatase domain"/>
    <property type="match status" value="1"/>
</dbReference>
<dbReference type="InterPro" id="IPR013655">
    <property type="entry name" value="PAS_fold_3"/>
</dbReference>
<sequence>MSTRERFGVLAELTTIFTWSGTADGHLEFCNEAWLAFRGRTLEQELGLGWMEGVHPDEVQRVRALALEAYRRELPFDHEYRILDATGRYRWILDRGEPRRDADGTVIGYHGTALSIDDRVRAEQATSILSEVGRLAAAAEHPTDALEEIARATIPWLGDVCVIDLLDGEGGLDRAVLAHRDPEREKVARRLAGPQQHSPLFDVLRDGQAVLLRHDAETFADAGAPEDRESRLGFALRSSIVAPISARGHDHGVMTFGSHEPDFHEGTDDLALAEEVARRVALALDHAASLQAAVAARETGEATRVDLQTALDRASLLADISGVLESSLTLDPTLDHVAELVAGRLADAVAIDVVDLAGRTARRGAASVLPHLLDPAREAARDGRRLLTLPLARSERALGAMTFVWRPGRGPRSGDLALLDEIARRVALAVDAALLFADRAQAARTLQESLLPERLPRIPDVALAVRYLPAAGGEVSGDFYDVFALPDGTWLLVVGDVCGKGVEAAALTAQARYTVRALAPWLIDPAAVLIGLNASLRQQRDDDRFVTLAILRLDPRDGTLTHSTAGHPSPFVLRADGVEVLEHTGPVVGVLDEIEPEQGRTTLAPGDVVAIFTDGITEASRSAVRGSAGLAQDVLSARPGGPHGVTRALEEIARLAAAGAPRDDVAILAAALDPRR</sequence>
<name>A0A2T4ULI1_9ACTN</name>
<dbReference type="OrthoDB" id="118142at2"/>
<dbReference type="RefSeq" id="WP_107568736.1">
    <property type="nucleotide sequence ID" value="NZ_PYYB01000001.1"/>
</dbReference>
<dbReference type="CDD" id="cd00130">
    <property type="entry name" value="PAS"/>
    <property type="match status" value="1"/>
</dbReference>
<dbReference type="PROSITE" id="PS50113">
    <property type="entry name" value="PAC"/>
    <property type="match status" value="1"/>
</dbReference>
<dbReference type="Pfam" id="PF07228">
    <property type="entry name" value="SpoIIE"/>
    <property type="match status" value="1"/>
</dbReference>
<dbReference type="SUPFAM" id="SSF55781">
    <property type="entry name" value="GAF domain-like"/>
    <property type="match status" value="2"/>
</dbReference>
<dbReference type="PANTHER" id="PTHR43156">
    <property type="entry name" value="STAGE II SPORULATION PROTEIN E-RELATED"/>
    <property type="match status" value="1"/>
</dbReference>
<comment type="caution">
    <text evidence="3">The sequence shown here is derived from an EMBL/GenBank/DDBJ whole genome shotgun (WGS) entry which is preliminary data.</text>
</comment>
<gene>
    <name evidence="3" type="ORF">C7Y72_10765</name>
</gene>
<dbReference type="InterPro" id="IPR001610">
    <property type="entry name" value="PAC"/>
</dbReference>
<keyword evidence="1" id="KW-0378">Hydrolase</keyword>
<reference evidence="3 4" key="1">
    <citation type="submission" date="2018-03" db="EMBL/GenBank/DDBJ databases">
        <title>Aquarubrobacter algicola gen. nov., sp. nov., a novel actinobacterium isolated from shallow eutrophic lake during the end of cyanobacterial harmful algal blooms.</title>
        <authorList>
            <person name="Chun S.J."/>
        </authorList>
    </citation>
    <scope>NUCLEOTIDE SEQUENCE [LARGE SCALE GENOMIC DNA]</scope>
    <source>
        <strain evidence="3 4">Seoho-28</strain>
    </source>
</reference>
<dbReference type="Pfam" id="PF08447">
    <property type="entry name" value="PAS_3"/>
    <property type="match status" value="1"/>
</dbReference>
<dbReference type="SUPFAM" id="SSF81606">
    <property type="entry name" value="PP2C-like"/>
    <property type="match status" value="1"/>
</dbReference>
<dbReference type="Pfam" id="PF13185">
    <property type="entry name" value="GAF_2"/>
    <property type="match status" value="1"/>
</dbReference>
<feature type="domain" description="PAC" evidence="2">
    <location>
        <begin position="76"/>
        <end position="128"/>
    </location>
</feature>
<evidence type="ECO:0000259" key="2">
    <source>
        <dbReference type="PROSITE" id="PS50113"/>
    </source>
</evidence>
<dbReference type="SUPFAM" id="SSF55785">
    <property type="entry name" value="PYP-like sensor domain (PAS domain)"/>
    <property type="match status" value="1"/>
</dbReference>
<accession>A0A2T4ULI1</accession>
<dbReference type="InterPro" id="IPR036457">
    <property type="entry name" value="PPM-type-like_dom_sf"/>
</dbReference>
<organism evidence="3 4">
    <name type="scientific">Paraconexibacter algicola</name>
    <dbReference type="NCBI Taxonomy" id="2133960"/>
    <lineage>
        <taxon>Bacteria</taxon>
        <taxon>Bacillati</taxon>
        <taxon>Actinomycetota</taxon>
        <taxon>Thermoleophilia</taxon>
        <taxon>Solirubrobacterales</taxon>
        <taxon>Paraconexibacteraceae</taxon>
        <taxon>Paraconexibacter</taxon>
    </lineage>
</organism>
<dbReference type="Gene3D" id="3.30.450.40">
    <property type="match status" value="2"/>
</dbReference>
<dbReference type="InterPro" id="IPR029016">
    <property type="entry name" value="GAF-like_dom_sf"/>
</dbReference>
<dbReference type="InterPro" id="IPR000014">
    <property type="entry name" value="PAS"/>
</dbReference>
<evidence type="ECO:0000313" key="4">
    <source>
        <dbReference type="Proteomes" id="UP000240739"/>
    </source>
</evidence>
<dbReference type="SMART" id="SM00086">
    <property type="entry name" value="PAC"/>
    <property type="match status" value="1"/>
</dbReference>
<dbReference type="AlphaFoldDB" id="A0A2T4ULI1"/>
<dbReference type="InterPro" id="IPR001932">
    <property type="entry name" value="PPM-type_phosphatase-like_dom"/>
</dbReference>